<dbReference type="EMBL" id="BTCM01000002">
    <property type="protein sequence ID" value="GMK55273.1"/>
    <property type="molecule type" value="Genomic_DNA"/>
</dbReference>
<evidence type="ECO:0000256" key="1">
    <source>
        <dbReference type="SAM" id="MobiDB-lite"/>
    </source>
</evidence>
<sequence length="192" mass="20938">MPPTRPSVQTHSDLLHRSPFITYTGSWLTLASHHSWVPDLSLDSGPSGASEGSDSEHSDHSEHPEPGRFSFAFDGTDFAVYGGWDGDTAAKIDIDGNSTWWQAEHAPASAPAPEGRIMYRETVPPGFHRVSFTMSSGRMDLVKVVVGDGPIGDDACWEWWHVALGASAVLLAAIRISRRRRTTELNPTSEKA</sequence>
<reference evidence="2" key="2">
    <citation type="submission" date="2023-06" db="EMBL/GenBank/DDBJ databases">
        <authorList>
            <person name="Kobayashi Y."/>
            <person name="Kayamori A."/>
            <person name="Aoki K."/>
            <person name="Shiwa Y."/>
            <person name="Fujita N."/>
            <person name="Sugita T."/>
            <person name="Iwasaki W."/>
            <person name="Tanaka N."/>
            <person name="Takashima M."/>
        </authorList>
    </citation>
    <scope>NUCLEOTIDE SEQUENCE</scope>
    <source>
        <strain evidence="2">HIS016</strain>
    </source>
</reference>
<organism evidence="2 3">
    <name type="scientific">Cutaneotrichosporon spelunceum</name>
    <dbReference type="NCBI Taxonomy" id="1672016"/>
    <lineage>
        <taxon>Eukaryota</taxon>
        <taxon>Fungi</taxon>
        <taxon>Dikarya</taxon>
        <taxon>Basidiomycota</taxon>
        <taxon>Agaricomycotina</taxon>
        <taxon>Tremellomycetes</taxon>
        <taxon>Trichosporonales</taxon>
        <taxon>Trichosporonaceae</taxon>
        <taxon>Cutaneotrichosporon</taxon>
    </lineage>
</organism>
<reference evidence="2" key="1">
    <citation type="journal article" date="2023" name="BMC Genomics">
        <title>Chromosome-level genome assemblies of Cutaneotrichosporon spp. (Trichosporonales, Basidiomycota) reveal imbalanced evolution between nucleotide sequences and chromosome synteny.</title>
        <authorList>
            <person name="Kobayashi Y."/>
            <person name="Kayamori A."/>
            <person name="Aoki K."/>
            <person name="Shiwa Y."/>
            <person name="Matsutani M."/>
            <person name="Fujita N."/>
            <person name="Sugita T."/>
            <person name="Iwasaki W."/>
            <person name="Tanaka N."/>
            <person name="Takashima M."/>
        </authorList>
    </citation>
    <scope>NUCLEOTIDE SEQUENCE</scope>
    <source>
        <strain evidence="2">HIS016</strain>
    </source>
</reference>
<feature type="region of interest" description="Disordered" evidence="1">
    <location>
        <begin position="42"/>
        <end position="66"/>
    </location>
</feature>
<keyword evidence="3" id="KW-1185">Reference proteome</keyword>
<dbReference type="AlphaFoldDB" id="A0AAD3TQW0"/>
<feature type="compositionally biased region" description="Basic and acidic residues" evidence="1">
    <location>
        <begin position="54"/>
        <end position="66"/>
    </location>
</feature>
<accession>A0AAD3TQW0</accession>
<dbReference type="Proteomes" id="UP001222932">
    <property type="component" value="Unassembled WGS sequence"/>
</dbReference>
<proteinExistence type="predicted"/>
<evidence type="ECO:0000313" key="3">
    <source>
        <dbReference type="Proteomes" id="UP001222932"/>
    </source>
</evidence>
<name>A0AAD3TQW0_9TREE</name>
<evidence type="ECO:0000313" key="2">
    <source>
        <dbReference type="EMBL" id="GMK55273.1"/>
    </source>
</evidence>
<protein>
    <submittedName>
        <fullName evidence="2">Uncharacterized protein</fullName>
    </submittedName>
</protein>
<gene>
    <name evidence="2" type="ORF">CspeluHIS016_0203290</name>
</gene>
<comment type="caution">
    <text evidence="2">The sequence shown here is derived from an EMBL/GenBank/DDBJ whole genome shotgun (WGS) entry which is preliminary data.</text>
</comment>